<comment type="similarity">
    <text evidence="1">Belongs to the ATP-dependent AMP-binding enzyme family.</text>
</comment>
<evidence type="ECO:0000256" key="2">
    <source>
        <dbReference type="ARBA" id="ARBA00022598"/>
    </source>
</evidence>
<dbReference type="InterPro" id="IPR020845">
    <property type="entry name" value="AMP-binding_CS"/>
</dbReference>
<dbReference type="PANTHER" id="PTHR43201:SF5">
    <property type="entry name" value="MEDIUM-CHAIN ACYL-COA LIGASE ACSF2, MITOCHONDRIAL"/>
    <property type="match status" value="1"/>
</dbReference>
<dbReference type="Proteomes" id="UP001500620">
    <property type="component" value="Unassembled WGS sequence"/>
</dbReference>
<dbReference type="SUPFAM" id="SSF56801">
    <property type="entry name" value="Acetyl-CoA synthetase-like"/>
    <property type="match status" value="1"/>
</dbReference>
<organism evidence="5 6">
    <name type="scientific">Dactylosporangium darangshiense</name>
    <dbReference type="NCBI Taxonomy" id="579108"/>
    <lineage>
        <taxon>Bacteria</taxon>
        <taxon>Bacillati</taxon>
        <taxon>Actinomycetota</taxon>
        <taxon>Actinomycetes</taxon>
        <taxon>Micromonosporales</taxon>
        <taxon>Micromonosporaceae</taxon>
        <taxon>Dactylosporangium</taxon>
    </lineage>
</organism>
<feature type="domain" description="AMP-binding enzyme C-terminal" evidence="4">
    <location>
        <begin position="407"/>
        <end position="482"/>
    </location>
</feature>
<accession>A0ABP8DU82</accession>
<reference evidence="6" key="1">
    <citation type="journal article" date="2019" name="Int. J. Syst. Evol. Microbiol.">
        <title>The Global Catalogue of Microorganisms (GCM) 10K type strain sequencing project: providing services to taxonomists for standard genome sequencing and annotation.</title>
        <authorList>
            <consortium name="The Broad Institute Genomics Platform"/>
            <consortium name="The Broad Institute Genome Sequencing Center for Infectious Disease"/>
            <person name="Wu L."/>
            <person name="Ma J."/>
        </authorList>
    </citation>
    <scope>NUCLEOTIDE SEQUENCE [LARGE SCALE GENOMIC DNA]</scope>
    <source>
        <strain evidence="6">JCM 17441</strain>
    </source>
</reference>
<evidence type="ECO:0000256" key="1">
    <source>
        <dbReference type="ARBA" id="ARBA00006432"/>
    </source>
</evidence>
<dbReference type="InterPro" id="IPR042099">
    <property type="entry name" value="ANL_N_sf"/>
</dbReference>
<sequence>MTPGSATVGGLLVRAAQRWPDAEALVEGTTVLSHAEAAARAAAVARRLLERGVRPGDRVALALPNGWRYAAAYGGVQLAGAVAVPVNTRFTARETEYVLDDCAARYTVVDAELAGRVPEVCPHWDVDELTAPGPDLGELPGLALAATDVANILYTSGTTGQPKGAMQTHGNLVFNAGTVGSVFGIEPADRTLVVAPMFHATGVVSQLVGFGAHGAARVFQPRFTASDMRAALAEHRITFFAGVTAMIQLMLADPGFDPADLPALRTVCFGGAPVAEAFLASAAERLPAVTFANVWGLTEATSIVTCAAGQQWRDRPWTVGRPVPGVEVAVNGDLDADPDTVGELWVRGPVVVAGYWNRSEATGETFGADGWLRTGDVGRVAADGYVQVLDRLKDMIIRGGENIYSLEVEGVLARHPAVADVAVVGVADELFGERVRAVVVPRAGQEVSLEELRAWAATGLADYKLPVELVSVAELPRNAAGKVRKKALAAAAPAASAPS</sequence>
<keyword evidence="2" id="KW-0436">Ligase</keyword>
<dbReference type="RefSeq" id="WP_345143137.1">
    <property type="nucleotide sequence ID" value="NZ_BAABAT010000072.1"/>
</dbReference>
<name>A0ABP8DU82_9ACTN</name>
<evidence type="ECO:0000313" key="6">
    <source>
        <dbReference type="Proteomes" id="UP001500620"/>
    </source>
</evidence>
<dbReference type="PANTHER" id="PTHR43201">
    <property type="entry name" value="ACYL-COA SYNTHETASE"/>
    <property type="match status" value="1"/>
</dbReference>
<evidence type="ECO:0000313" key="5">
    <source>
        <dbReference type="EMBL" id="GAA4263570.1"/>
    </source>
</evidence>
<dbReference type="Pfam" id="PF00501">
    <property type="entry name" value="AMP-binding"/>
    <property type="match status" value="1"/>
</dbReference>
<dbReference type="InterPro" id="IPR045851">
    <property type="entry name" value="AMP-bd_C_sf"/>
</dbReference>
<dbReference type="EMBL" id="BAABAT010000072">
    <property type="protein sequence ID" value="GAA4263570.1"/>
    <property type="molecule type" value="Genomic_DNA"/>
</dbReference>
<evidence type="ECO:0000259" key="3">
    <source>
        <dbReference type="Pfam" id="PF00501"/>
    </source>
</evidence>
<feature type="domain" description="AMP-dependent synthetase/ligase" evidence="3">
    <location>
        <begin position="14"/>
        <end position="356"/>
    </location>
</feature>
<dbReference type="Pfam" id="PF13193">
    <property type="entry name" value="AMP-binding_C"/>
    <property type="match status" value="1"/>
</dbReference>
<dbReference type="PROSITE" id="PS00455">
    <property type="entry name" value="AMP_BINDING"/>
    <property type="match status" value="1"/>
</dbReference>
<dbReference type="Gene3D" id="3.40.50.12780">
    <property type="entry name" value="N-terminal domain of ligase-like"/>
    <property type="match status" value="1"/>
</dbReference>
<dbReference type="Gene3D" id="3.30.300.30">
    <property type="match status" value="1"/>
</dbReference>
<keyword evidence="6" id="KW-1185">Reference proteome</keyword>
<proteinExistence type="inferred from homology"/>
<gene>
    <name evidence="5" type="ORF">GCM10022255_109310</name>
</gene>
<evidence type="ECO:0000259" key="4">
    <source>
        <dbReference type="Pfam" id="PF13193"/>
    </source>
</evidence>
<dbReference type="InterPro" id="IPR025110">
    <property type="entry name" value="AMP-bd_C"/>
</dbReference>
<dbReference type="InterPro" id="IPR000873">
    <property type="entry name" value="AMP-dep_synth/lig_dom"/>
</dbReference>
<protein>
    <submittedName>
        <fullName evidence="5">Class I adenylate-forming enzyme family protein</fullName>
    </submittedName>
</protein>
<comment type="caution">
    <text evidence="5">The sequence shown here is derived from an EMBL/GenBank/DDBJ whole genome shotgun (WGS) entry which is preliminary data.</text>
</comment>